<proteinExistence type="inferred from homology"/>
<dbReference type="SUPFAM" id="SSF51735">
    <property type="entry name" value="NAD(P)-binding Rossmann-fold domains"/>
    <property type="match status" value="1"/>
</dbReference>
<dbReference type="RefSeq" id="WP_044887286.1">
    <property type="nucleotide sequence ID" value="NZ_JYFN01000048.1"/>
</dbReference>
<keyword evidence="3" id="KW-1185">Reference proteome</keyword>
<dbReference type="OrthoDB" id="9793325at2"/>
<dbReference type="Proteomes" id="UP000032545">
    <property type="component" value="Unassembled WGS sequence"/>
</dbReference>
<evidence type="ECO:0000313" key="2">
    <source>
        <dbReference type="EMBL" id="KJE20907.1"/>
    </source>
</evidence>
<dbReference type="InterPro" id="IPR050259">
    <property type="entry name" value="SDR"/>
</dbReference>
<keyword evidence="2" id="KW-0560">Oxidoreductase</keyword>
<dbReference type="InterPro" id="IPR002347">
    <property type="entry name" value="SDR_fam"/>
</dbReference>
<dbReference type="InterPro" id="IPR036291">
    <property type="entry name" value="NAD(P)-bd_dom_sf"/>
</dbReference>
<sequence>MDLGIRDRVALVVGGSKGIGLEVSRMLAAEGSRVAVVARTQRHIDSAVASIAQAGGEAVGVSADMSTAEGITSAVAEVTERLGPPLIVVTQADFHVRGFFAEITRAEDYVDSYRTYTLSQVHMLHAVLPGMQEAGFGRYVHIGSATAKEPQNKPPHTVANATRPSTVGLLKSVADEYARHGITINTIAPGWIATKTTNWYLSTHEGLTEPDARREWMIETAGVPAARLGEPEEIASSIVYLCSRQAGYLTGHYIAVDGGHHRSAF</sequence>
<protein>
    <recommendedName>
        <fullName evidence="4">3-oxoacyl-[acyl-carrier-protein] reductase</fullName>
    </recommendedName>
</protein>
<comment type="similarity">
    <text evidence="1">Belongs to the short-chain dehydrogenases/reductases (SDR) family.</text>
</comment>
<accession>A0A0D8BBZ7</accession>
<gene>
    <name evidence="2" type="ORF">FF36_04778</name>
</gene>
<reference evidence="3" key="1">
    <citation type="submission" date="2015-02" db="EMBL/GenBank/DDBJ databases">
        <title>Draft Genome of Frankia sp. CpI1-S.</title>
        <authorList>
            <person name="Oshone R.T."/>
            <person name="Ngom M."/>
            <person name="Ghodhbane-Gtari F."/>
            <person name="Gtari M."/>
            <person name="Morris K."/>
            <person name="Thomas K."/>
            <person name="Sen A."/>
            <person name="Tisa L.S."/>
        </authorList>
    </citation>
    <scope>NUCLEOTIDE SEQUENCE [LARGE SCALE GENOMIC DNA]</scope>
    <source>
        <strain evidence="3">CpI1-S</strain>
    </source>
</reference>
<evidence type="ECO:0000313" key="3">
    <source>
        <dbReference type="Proteomes" id="UP000032545"/>
    </source>
</evidence>
<dbReference type="AlphaFoldDB" id="A0A0D8BBZ7"/>
<dbReference type="GO" id="GO:0016491">
    <property type="term" value="F:oxidoreductase activity"/>
    <property type="evidence" value="ECO:0007669"/>
    <property type="project" value="UniProtKB-KW"/>
</dbReference>
<reference evidence="2 3" key="2">
    <citation type="journal article" date="2016" name="Genome Announc.">
        <title>Permanent Draft Genome Sequences for Two Variants of Frankia sp. Strain CpI1, the First Frankia Strain Isolated from Root Nodules of Comptonia peregrina.</title>
        <authorList>
            <person name="Oshone R."/>
            <person name="Hurst S.G.IV."/>
            <person name="Abebe-Akele F."/>
            <person name="Simpson S."/>
            <person name="Morris K."/>
            <person name="Thomas W.K."/>
            <person name="Tisa L.S."/>
        </authorList>
    </citation>
    <scope>NUCLEOTIDE SEQUENCE [LARGE SCALE GENOMIC DNA]</scope>
    <source>
        <strain evidence="3">CpI1-S</strain>
    </source>
</reference>
<evidence type="ECO:0000256" key="1">
    <source>
        <dbReference type="ARBA" id="ARBA00006484"/>
    </source>
</evidence>
<dbReference type="Gene3D" id="3.40.50.720">
    <property type="entry name" value="NAD(P)-binding Rossmann-like Domain"/>
    <property type="match status" value="1"/>
</dbReference>
<evidence type="ECO:0008006" key="4">
    <source>
        <dbReference type="Google" id="ProtNLM"/>
    </source>
</evidence>
<dbReference type="PATRIC" id="fig|1502723.3.peg.4750"/>
<organism evidence="2 3">
    <name type="scientific">Frankia torreyi</name>
    <dbReference type="NCBI Taxonomy" id="1856"/>
    <lineage>
        <taxon>Bacteria</taxon>
        <taxon>Bacillati</taxon>
        <taxon>Actinomycetota</taxon>
        <taxon>Actinomycetes</taxon>
        <taxon>Frankiales</taxon>
        <taxon>Frankiaceae</taxon>
        <taxon>Frankia</taxon>
    </lineage>
</organism>
<dbReference type="EMBL" id="JYFN01000048">
    <property type="protein sequence ID" value="KJE20907.1"/>
    <property type="molecule type" value="Genomic_DNA"/>
</dbReference>
<dbReference type="Pfam" id="PF13561">
    <property type="entry name" value="adh_short_C2"/>
    <property type="match status" value="1"/>
</dbReference>
<dbReference type="PANTHER" id="PTHR42879:SF6">
    <property type="entry name" value="NADPH-DEPENDENT REDUCTASE BACG"/>
    <property type="match status" value="1"/>
</dbReference>
<dbReference type="PRINTS" id="PR00081">
    <property type="entry name" value="GDHRDH"/>
</dbReference>
<dbReference type="PANTHER" id="PTHR42879">
    <property type="entry name" value="3-OXOACYL-(ACYL-CARRIER-PROTEIN) REDUCTASE"/>
    <property type="match status" value="1"/>
</dbReference>
<name>A0A0D8BBZ7_9ACTN</name>
<comment type="caution">
    <text evidence="2">The sequence shown here is derived from an EMBL/GenBank/DDBJ whole genome shotgun (WGS) entry which is preliminary data.</text>
</comment>